<dbReference type="InterPro" id="IPR052021">
    <property type="entry name" value="Type-I_RS_S_subunit"/>
</dbReference>
<dbReference type="RefSeq" id="WP_270106848.1">
    <property type="nucleotide sequence ID" value="NZ_CP121252.1"/>
</dbReference>
<name>A0ABY8H5W3_9MICC</name>
<protein>
    <submittedName>
        <fullName evidence="5">Restriction endonuclease subunit S</fullName>
        <ecNumber evidence="5">3.1.21.-</ecNumber>
    </submittedName>
</protein>
<gene>
    <name evidence="5" type="ORF">P8192_14260</name>
</gene>
<dbReference type="GO" id="GO:0004519">
    <property type="term" value="F:endonuclease activity"/>
    <property type="evidence" value="ECO:0007669"/>
    <property type="project" value="UniProtKB-KW"/>
</dbReference>
<dbReference type="InterPro" id="IPR000055">
    <property type="entry name" value="Restrct_endonuc_typeI_TRD"/>
</dbReference>
<evidence type="ECO:0000313" key="6">
    <source>
        <dbReference type="Proteomes" id="UP001219037"/>
    </source>
</evidence>
<dbReference type="Proteomes" id="UP001219037">
    <property type="component" value="Chromosome"/>
</dbReference>
<dbReference type="SUPFAM" id="SSF116734">
    <property type="entry name" value="DNA methylase specificity domain"/>
    <property type="match status" value="2"/>
</dbReference>
<keyword evidence="5" id="KW-0378">Hydrolase</keyword>
<sequence>MKTVVLGDLIRPAGRKAGADTNFPVYSVTKHSGFVPSLEYFKKQVFSREVTGYKLVEPGDFAYATIHLDEGSIGIAPERGLISPMYTVFSADGSRVDSNYLIRFLKSPRALAHYPQLGKGAIHRRKSISLSALGNLPIPLPSIPEQQRIAALLDRADAIRTKRRQVLAHLDSLTQSIFHDMFGHPFSNERHFPKESIGSLATVETGNSPSRASAENFGNAIEWIKSDNLGNVIATRAIEGLSETGMRRARIAPAGSILVTCIAGSALSIGKASIVDRPVAFNQQINAILPSDSIDAMFLLGQLKTFPELVRGRSTGGMKGLVNKSAFASIEVLVPPRKTQRIYAQRMQVLIGLRQATLHALTADDDLFASLQSRAFRGDL</sequence>
<evidence type="ECO:0000256" key="3">
    <source>
        <dbReference type="ARBA" id="ARBA00023125"/>
    </source>
</evidence>
<evidence type="ECO:0000313" key="5">
    <source>
        <dbReference type="EMBL" id="WFP16520.1"/>
    </source>
</evidence>
<dbReference type="CDD" id="cd17293">
    <property type="entry name" value="RMtype1_S_Ppo21ORF8840P_TRD1-CR1_like"/>
    <property type="match status" value="1"/>
</dbReference>
<dbReference type="PANTHER" id="PTHR30408:SF12">
    <property type="entry name" value="TYPE I RESTRICTION ENZYME MJAVIII SPECIFICITY SUBUNIT"/>
    <property type="match status" value="1"/>
</dbReference>
<keyword evidence="5" id="KW-0540">Nuclease</keyword>
<keyword evidence="6" id="KW-1185">Reference proteome</keyword>
<dbReference type="PANTHER" id="PTHR30408">
    <property type="entry name" value="TYPE-1 RESTRICTION ENZYME ECOKI SPECIFICITY PROTEIN"/>
    <property type="match status" value="1"/>
</dbReference>
<accession>A0ABY8H5W3</accession>
<organism evidence="5 6">
    <name type="scientific">Citricoccus muralis</name>
    <dbReference type="NCBI Taxonomy" id="169134"/>
    <lineage>
        <taxon>Bacteria</taxon>
        <taxon>Bacillati</taxon>
        <taxon>Actinomycetota</taxon>
        <taxon>Actinomycetes</taxon>
        <taxon>Micrococcales</taxon>
        <taxon>Micrococcaceae</taxon>
        <taxon>Citricoccus</taxon>
    </lineage>
</organism>
<evidence type="ECO:0000256" key="2">
    <source>
        <dbReference type="ARBA" id="ARBA00022747"/>
    </source>
</evidence>
<dbReference type="GO" id="GO:0016787">
    <property type="term" value="F:hydrolase activity"/>
    <property type="evidence" value="ECO:0007669"/>
    <property type="project" value="UniProtKB-KW"/>
</dbReference>
<dbReference type="Gene3D" id="3.90.220.20">
    <property type="entry name" value="DNA methylase specificity domains"/>
    <property type="match status" value="2"/>
</dbReference>
<keyword evidence="5" id="KW-0255">Endonuclease</keyword>
<evidence type="ECO:0000259" key="4">
    <source>
        <dbReference type="Pfam" id="PF01420"/>
    </source>
</evidence>
<feature type="domain" description="Type I restriction modification DNA specificity" evidence="4">
    <location>
        <begin position="125"/>
        <end position="165"/>
    </location>
</feature>
<dbReference type="InterPro" id="IPR044946">
    <property type="entry name" value="Restrct_endonuc_typeI_TRD_sf"/>
</dbReference>
<dbReference type="EC" id="3.1.21.-" evidence="5"/>
<keyword evidence="2" id="KW-0680">Restriction system</keyword>
<comment type="similarity">
    <text evidence="1">Belongs to the type-I restriction system S methylase family.</text>
</comment>
<evidence type="ECO:0000256" key="1">
    <source>
        <dbReference type="ARBA" id="ARBA00010923"/>
    </source>
</evidence>
<keyword evidence="3" id="KW-0238">DNA-binding</keyword>
<dbReference type="Pfam" id="PF01420">
    <property type="entry name" value="Methylase_S"/>
    <property type="match status" value="2"/>
</dbReference>
<proteinExistence type="inferred from homology"/>
<dbReference type="EMBL" id="CP121252">
    <property type="protein sequence ID" value="WFP16520.1"/>
    <property type="molecule type" value="Genomic_DNA"/>
</dbReference>
<reference evidence="5 6" key="1">
    <citation type="submission" date="2023-04" db="EMBL/GenBank/DDBJ databases">
        <title>Funneling lignin-derived compounds into biodiesel using alkali-halophilic Citricoccus sp. P2.</title>
        <authorList>
            <person name="Luo C.-B."/>
        </authorList>
    </citation>
    <scope>NUCLEOTIDE SEQUENCE [LARGE SCALE GENOMIC DNA]</scope>
    <source>
        <strain evidence="5 6">P2</strain>
    </source>
</reference>
<feature type="domain" description="Type I restriction modification DNA specificity" evidence="4">
    <location>
        <begin position="196"/>
        <end position="352"/>
    </location>
</feature>